<dbReference type="RefSeq" id="WP_202013646.1">
    <property type="nucleotide sequence ID" value="NZ_JAERRB010000009.1"/>
</dbReference>
<dbReference type="Proteomes" id="UP000613030">
    <property type="component" value="Unassembled WGS sequence"/>
</dbReference>
<dbReference type="EMBL" id="JAERRB010000009">
    <property type="protein sequence ID" value="MBL0743989.1"/>
    <property type="molecule type" value="Genomic_DNA"/>
</dbReference>
<sequence length="145" mass="15906">MKTILRLMLPALFLLAVACKSDNEESALEKNTNALTATAWTNPTVTNTPDGDLSDSYNDFVVLFTQQASGSYHGTFVISNGGYAFEENTGKWKFSDDLKQIVFDSGKTMNVTVDEKHLHLDFTVAPPTGGRTDGLSGNFVFEFTH</sequence>
<dbReference type="PROSITE" id="PS51257">
    <property type="entry name" value="PROKAR_LIPOPROTEIN"/>
    <property type="match status" value="1"/>
</dbReference>
<evidence type="ECO:0008006" key="4">
    <source>
        <dbReference type="Google" id="ProtNLM"/>
    </source>
</evidence>
<keyword evidence="3" id="KW-1185">Reference proteome</keyword>
<evidence type="ECO:0000313" key="3">
    <source>
        <dbReference type="Proteomes" id="UP000613030"/>
    </source>
</evidence>
<gene>
    <name evidence="2" type="ORF">JI741_22340</name>
</gene>
<accession>A0ABS1KX78</accession>
<reference evidence="2 3" key="1">
    <citation type="submission" date="2021-01" db="EMBL/GenBank/DDBJ databases">
        <title>Chryseolinea sp. Jin1 Genome sequencing and assembly.</title>
        <authorList>
            <person name="Kim I."/>
        </authorList>
    </citation>
    <scope>NUCLEOTIDE SEQUENCE [LARGE SCALE GENOMIC DNA]</scope>
    <source>
        <strain evidence="2 3">Jin1</strain>
    </source>
</reference>
<feature type="signal peptide" evidence="1">
    <location>
        <begin position="1"/>
        <end position="18"/>
    </location>
</feature>
<protein>
    <recommendedName>
        <fullName evidence="4">Lipocalin-like domain-containing protein</fullName>
    </recommendedName>
</protein>
<evidence type="ECO:0000313" key="2">
    <source>
        <dbReference type="EMBL" id="MBL0743989.1"/>
    </source>
</evidence>
<organism evidence="2 3">
    <name type="scientific">Chryseolinea lacunae</name>
    <dbReference type="NCBI Taxonomy" id="2801331"/>
    <lineage>
        <taxon>Bacteria</taxon>
        <taxon>Pseudomonadati</taxon>
        <taxon>Bacteroidota</taxon>
        <taxon>Cytophagia</taxon>
        <taxon>Cytophagales</taxon>
        <taxon>Fulvivirgaceae</taxon>
        <taxon>Chryseolinea</taxon>
    </lineage>
</organism>
<evidence type="ECO:0000256" key="1">
    <source>
        <dbReference type="SAM" id="SignalP"/>
    </source>
</evidence>
<comment type="caution">
    <text evidence="2">The sequence shown here is derived from an EMBL/GenBank/DDBJ whole genome shotgun (WGS) entry which is preliminary data.</text>
</comment>
<keyword evidence="1" id="KW-0732">Signal</keyword>
<feature type="chain" id="PRO_5046542749" description="Lipocalin-like domain-containing protein" evidence="1">
    <location>
        <begin position="19"/>
        <end position="145"/>
    </location>
</feature>
<name>A0ABS1KX78_9BACT</name>
<proteinExistence type="predicted"/>